<evidence type="ECO:0000313" key="2">
    <source>
        <dbReference type="Proteomes" id="UP000326557"/>
    </source>
</evidence>
<sequence length="56" mass="6200">MHRLVDRSTGTGAFEKALRTTTIKATTLKGRQHNGALYAVLRATKPDHCFSATDQR</sequence>
<accession>A0A5E7ATN1</accession>
<dbReference type="EMBL" id="CABVHP010000003">
    <property type="protein sequence ID" value="VVN83002.1"/>
    <property type="molecule type" value="Genomic_DNA"/>
</dbReference>
<dbReference type="AlphaFoldDB" id="A0A5E7ATN1"/>
<dbReference type="Proteomes" id="UP000326557">
    <property type="component" value="Unassembled WGS sequence"/>
</dbReference>
<name>A0A5E7ATN1_PSEFL</name>
<reference evidence="1 2" key="1">
    <citation type="submission" date="2019-09" db="EMBL/GenBank/DDBJ databases">
        <authorList>
            <person name="Chandra G."/>
            <person name="Truman W A."/>
        </authorList>
    </citation>
    <scope>NUCLEOTIDE SEQUENCE [LARGE SCALE GENOMIC DNA]</scope>
    <source>
        <strain evidence="1">PS704</strain>
    </source>
</reference>
<gene>
    <name evidence="1" type="ORF">PS704_01244</name>
</gene>
<organism evidence="1 2">
    <name type="scientific">Pseudomonas fluorescens</name>
    <dbReference type="NCBI Taxonomy" id="294"/>
    <lineage>
        <taxon>Bacteria</taxon>
        <taxon>Pseudomonadati</taxon>
        <taxon>Pseudomonadota</taxon>
        <taxon>Gammaproteobacteria</taxon>
        <taxon>Pseudomonadales</taxon>
        <taxon>Pseudomonadaceae</taxon>
        <taxon>Pseudomonas</taxon>
    </lineage>
</organism>
<evidence type="ECO:0000313" key="1">
    <source>
        <dbReference type="EMBL" id="VVN83002.1"/>
    </source>
</evidence>
<proteinExistence type="predicted"/>
<protein>
    <submittedName>
        <fullName evidence="1">Uncharacterized protein</fullName>
    </submittedName>
</protein>